<evidence type="ECO:0000256" key="1">
    <source>
        <dbReference type="SAM" id="Coils"/>
    </source>
</evidence>
<dbReference type="Proteomes" id="UP000316079">
    <property type="component" value="Unassembled WGS sequence"/>
</dbReference>
<proteinExistence type="predicted"/>
<feature type="coiled-coil region" evidence="1">
    <location>
        <begin position="104"/>
        <end position="151"/>
    </location>
</feature>
<feature type="compositionally biased region" description="Polar residues" evidence="2">
    <location>
        <begin position="46"/>
        <end position="70"/>
    </location>
</feature>
<dbReference type="GO" id="GO:0042138">
    <property type="term" value="P:meiotic DNA double-strand break formation"/>
    <property type="evidence" value="ECO:0007669"/>
    <property type="project" value="InterPro"/>
</dbReference>
<dbReference type="GO" id="GO:0006310">
    <property type="term" value="P:DNA recombination"/>
    <property type="evidence" value="ECO:0007669"/>
    <property type="project" value="InterPro"/>
</dbReference>
<evidence type="ECO:0000313" key="3">
    <source>
        <dbReference type="EMBL" id="TRY55028.1"/>
    </source>
</evidence>
<dbReference type="EMBL" id="SRMA01027336">
    <property type="protein sequence ID" value="TRY55028.1"/>
    <property type="molecule type" value="Genomic_DNA"/>
</dbReference>
<protein>
    <recommendedName>
        <fullName evidence="5">Coiled-coil domain-containing protein 36</fullName>
    </recommendedName>
</protein>
<evidence type="ECO:0000313" key="4">
    <source>
        <dbReference type="Proteomes" id="UP000316079"/>
    </source>
</evidence>
<dbReference type="PANTHER" id="PTHR35662:SF1">
    <property type="entry name" value="INTERACTOR OF HORMAD1 PROTEIN 1"/>
    <property type="match status" value="1"/>
</dbReference>
<feature type="region of interest" description="Disordered" evidence="2">
    <location>
        <begin position="46"/>
        <end position="73"/>
    </location>
</feature>
<dbReference type="SUPFAM" id="SSF58113">
    <property type="entry name" value="Apolipoprotein A-I"/>
    <property type="match status" value="1"/>
</dbReference>
<gene>
    <name evidence="3" type="ORF">DNTS_020765</name>
</gene>
<keyword evidence="1" id="KW-0175">Coiled coil</keyword>
<evidence type="ECO:0008006" key="5">
    <source>
        <dbReference type="Google" id="ProtNLM"/>
    </source>
</evidence>
<dbReference type="STRING" id="623744.A0A553MPB6"/>
<sequence length="531" mass="60003">MKPNLWNIKEMLSIPSSSGGMKYCKGQGTSDYSSLSDSQILLGSQMWPDNSQGISQEMSGHSRGSQQTPQEVKDMSNMYRSKPSLFNSDGKMLAFNSSKSVGMLDRFEEEKKKAKEKYESDILTNGILQLRESLESTKETLLNRIDGENDNTRNFLVEKIDQFSKTIEGYLNSVKTGLTCHFETLQSQTQTEIADRDAKNTQATKELNSNILNLQRDLEALRAEQSKEQGMLGKILSQLCTLISFYEPTPGPRSARMIDSEVQTSPDLLKRFSVTAEQHQKSKLMCSTAAVYPGKFAEQNQCLTIQKMQNRNVKTLSVQRLQTLGTEQVSLGASEGFWCPQLPEAGFSRQFMDVQSTPSIKDYHRKYKEIPQESEKSLFVKKNEFETDSMSPLKGPKKRQKPLNYRGKKRALVLPQRQTGRKRGDAKYSNESKNENFHYKTTRVPLSSIDNWKITNRSVGEQPFRQLMQSPAAVSPVADQPLLPSSLWSEGTNNCEMMVGYKAGEEENVETKPNAVVLKESCGLWQLFDSD</sequence>
<organism evidence="3 4">
    <name type="scientific">Danionella cerebrum</name>
    <dbReference type="NCBI Taxonomy" id="2873325"/>
    <lineage>
        <taxon>Eukaryota</taxon>
        <taxon>Metazoa</taxon>
        <taxon>Chordata</taxon>
        <taxon>Craniata</taxon>
        <taxon>Vertebrata</taxon>
        <taxon>Euteleostomi</taxon>
        <taxon>Actinopterygii</taxon>
        <taxon>Neopterygii</taxon>
        <taxon>Teleostei</taxon>
        <taxon>Ostariophysi</taxon>
        <taxon>Cypriniformes</taxon>
        <taxon>Danionidae</taxon>
        <taxon>Danioninae</taxon>
        <taxon>Danionella</taxon>
    </lineage>
</organism>
<reference evidence="3 4" key="1">
    <citation type="journal article" date="2019" name="Sci. Data">
        <title>Hybrid genome assembly and annotation of Danionella translucida.</title>
        <authorList>
            <person name="Kadobianskyi M."/>
            <person name="Schulze L."/>
            <person name="Schuelke M."/>
            <person name="Judkewitz B."/>
        </authorList>
    </citation>
    <scope>NUCLEOTIDE SEQUENCE [LARGE SCALE GENOMIC DNA]</scope>
    <source>
        <strain evidence="3 4">Bolton</strain>
    </source>
</reference>
<name>A0A553MPB6_9TELE</name>
<dbReference type="GO" id="GO:0000794">
    <property type="term" value="C:condensed nuclear chromosome"/>
    <property type="evidence" value="ECO:0007669"/>
    <property type="project" value="TreeGrafter"/>
</dbReference>
<keyword evidence="4" id="KW-1185">Reference proteome</keyword>
<evidence type="ECO:0000256" key="2">
    <source>
        <dbReference type="SAM" id="MobiDB-lite"/>
    </source>
</evidence>
<dbReference type="PANTHER" id="PTHR35662">
    <property type="entry name" value="INTERACTOR OF HORMAD1 PROTEIN 1"/>
    <property type="match status" value="1"/>
</dbReference>
<dbReference type="InterPro" id="IPR031529">
    <property type="entry name" value="IHO1"/>
</dbReference>
<dbReference type="AlphaFoldDB" id="A0A553MPB6"/>
<comment type="caution">
    <text evidence="3">The sequence shown here is derived from an EMBL/GenBank/DDBJ whole genome shotgun (WGS) entry which is preliminary data.</text>
</comment>
<dbReference type="Pfam" id="PF15771">
    <property type="entry name" value="IHO1"/>
    <property type="match status" value="1"/>
</dbReference>
<accession>A0A553MPB6</accession>
<dbReference type="OrthoDB" id="10066605at2759"/>
<dbReference type="GO" id="GO:0007129">
    <property type="term" value="P:homologous chromosome pairing at meiosis"/>
    <property type="evidence" value="ECO:0007669"/>
    <property type="project" value="TreeGrafter"/>
</dbReference>